<dbReference type="OMA" id="YRRYLIH"/>
<feature type="domain" description="R3H" evidence="2">
    <location>
        <begin position="219"/>
        <end position="284"/>
    </location>
</feature>
<feature type="compositionally biased region" description="Polar residues" evidence="1">
    <location>
        <begin position="448"/>
        <end position="457"/>
    </location>
</feature>
<dbReference type="GO" id="GO:0003676">
    <property type="term" value="F:nucleic acid binding"/>
    <property type="evidence" value="ECO:0007669"/>
    <property type="project" value="UniProtKB-UniRule"/>
</dbReference>
<dbReference type="PROSITE" id="PS51061">
    <property type="entry name" value="R3H"/>
    <property type="match status" value="1"/>
</dbReference>
<feature type="region of interest" description="Disordered" evidence="1">
    <location>
        <begin position="389"/>
        <end position="467"/>
    </location>
</feature>
<dbReference type="AlphaFoldDB" id="A0A974DF93"/>
<reference evidence="4" key="1">
    <citation type="journal article" date="2016" name="Nature">
        <title>Genome evolution in the allotetraploid frog Xenopus laevis.</title>
        <authorList>
            <person name="Session A.M."/>
            <person name="Uno Y."/>
            <person name="Kwon T."/>
            <person name="Chapman J.A."/>
            <person name="Toyoda A."/>
            <person name="Takahashi S."/>
            <person name="Fukui A."/>
            <person name="Hikosaka A."/>
            <person name="Suzuki A."/>
            <person name="Kondo M."/>
            <person name="van Heeringen S.J."/>
            <person name="Quigley I."/>
            <person name="Heinz S."/>
            <person name="Ogino H."/>
            <person name="Ochi H."/>
            <person name="Hellsten U."/>
            <person name="Lyons J.B."/>
            <person name="Simakov O."/>
            <person name="Putnam N."/>
            <person name="Stites J."/>
            <person name="Kuroki Y."/>
            <person name="Tanaka T."/>
            <person name="Michiue T."/>
            <person name="Watanabe M."/>
            <person name="Bogdanovic O."/>
            <person name="Lister R."/>
            <person name="Georgiou G."/>
            <person name="Paranjpe S.S."/>
            <person name="van Kruijsbergen I."/>
            <person name="Shu S."/>
            <person name="Carlson J."/>
            <person name="Kinoshita T."/>
            <person name="Ohta Y."/>
            <person name="Mawaribuchi S."/>
            <person name="Jenkins J."/>
            <person name="Grimwood J."/>
            <person name="Schmutz J."/>
            <person name="Mitros T."/>
            <person name="Mozaffari S.V."/>
            <person name="Suzuki Y."/>
            <person name="Haramoto Y."/>
            <person name="Yamamoto T.S."/>
            <person name="Takagi C."/>
            <person name="Heald R."/>
            <person name="Miller K."/>
            <person name="Haudenschild C."/>
            <person name="Kitzman J."/>
            <person name="Nakayama T."/>
            <person name="Izutsu Y."/>
            <person name="Robert J."/>
            <person name="Fortriede J."/>
            <person name="Burns K."/>
            <person name="Lotay V."/>
            <person name="Karimi K."/>
            <person name="Yasuoka Y."/>
            <person name="Dichmann D.S."/>
            <person name="Flajnik M.F."/>
            <person name="Houston D.W."/>
            <person name="Shendure J."/>
            <person name="DuPasquier L."/>
            <person name="Vize P.D."/>
            <person name="Zorn A.M."/>
            <person name="Ito M."/>
            <person name="Marcotte E.M."/>
            <person name="Wallingford J.B."/>
            <person name="Ito Y."/>
            <person name="Asashima M."/>
            <person name="Ueno N."/>
            <person name="Matsuda Y."/>
            <person name="Veenstra G.J."/>
            <person name="Fujiyama A."/>
            <person name="Harland R.M."/>
            <person name="Taira M."/>
            <person name="Rokhsar D.S."/>
        </authorList>
    </citation>
    <scope>NUCLEOTIDE SEQUENCE [LARGE SCALE GENOMIC DNA]</scope>
    <source>
        <strain evidence="4">J</strain>
    </source>
</reference>
<dbReference type="InterPro" id="IPR039884">
    <property type="entry name" value="R3HC1/R3HCL"/>
</dbReference>
<dbReference type="PANTHER" id="PTHR21678">
    <property type="entry name" value="GROWTH INHIBITION AND DIFFERENTIATION RELATED PROTEIN 88"/>
    <property type="match status" value="1"/>
</dbReference>
<dbReference type="Pfam" id="PF01424">
    <property type="entry name" value="R3H"/>
    <property type="match status" value="1"/>
</dbReference>
<evidence type="ECO:0000313" key="4">
    <source>
        <dbReference type="Proteomes" id="UP000694892"/>
    </source>
</evidence>
<dbReference type="SUPFAM" id="SSF82708">
    <property type="entry name" value="R3H domain"/>
    <property type="match status" value="1"/>
</dbReference>
<feature type="compositionally biased region" description="Low complexity" evidence="1">
    <location>
        <begin position="13"/>
        <end position="23"/>
    </location>
</feature>
<feature type="region of interest" description="Disordered" evidence="1">
    <location>
        <begin position="1"/>
        <end position="37"/>
    </location>
</feature>
<organism evidence="3 4">
    <name type="scientific">Xenopus laevis</name>
    <name type="common">African clawed frog</name>
    <dbReference type="NCBI Taxonomy" id="8355"/>
    <lineage>
        <taxon>Eukaryota</taxon>
        <taxon>Metazoa</taxon>
        <taxon>Chordata</taxon>
        <taxon>Craniata</taxon>
        <taxon>Vertebrata</taxon>
        <taxon>Euteleostomi</taxon>
        <taxon>Amphibia</taxon>
        <taxon>Batrachia</taxon>
        <taxon>Anura</taxon>
        <taxon>Pipoidea</taxon>
        <taxon>Pipidae</taxon>
        <taxon>Xenopodinae</taxon>
        <taxon>Xenopus</taxon>
        <taxon>Xenopus</taxon>
    </lineage>
</organism>
<dbReference type="Gene3D" id="3.30.70.330">
    <property type="match status" value="1"/>
</dbReference>
<proteinExistence type="predicted"/>
<dbReference type="InterPro" id="IPR012677">
    <property type="entry name" value="Nucleotide-bd_a/b_plait_sf"/>
</dbReference>
<feature type="region of interest" description="Disordered" evidence="1">
    <location>
        <begin position="575"/>
        <end position="602"/>
    </location>
</feature>
<protein>
    <recommendedName>
        <fullName evidence="2">R3H domain-containing protein</fullName>
    </recommendedName>
</protein>
<dbReference type="InterPro" id="IPR036867">
    <property type="entry name" value="R3H_dom_sf"/>
</dbReference>
<feature type="compositionally biased region" description="Basic and acidic residues" evidence="1">
    <location>
        <begin position="403"/>
        <end position="430"/>
    </location>
</feature>
<dbReference type="Gene3D" id="3.30.1370.50">
    <property type="entry name" value="R3H-like domain"/>
    <property type="match status" value="1"/>
</dbReference>
<feature type="compositionally biased region" description="Basic and acidic residues" evidence="1">
    <location>
        <begin position="343"/>
        <end position="359"/>
    </location>
</feature>
<dbReference type="Proteomes" id="UP000694892">
    <property type="component" value="Chromosome 3L"/>
</dbReference>
<feature type="compositionally biased region" description="Basic residues" evidence="1">
    <location>
        <begin position="310"/>
        <end position="319"/>
    </location>
</feature>
<feature type="region of interest" description="Disordered" evidence="1">
    <location>
        <begin position="310"/>
        <end position="359"/>
    </location>
</feature>
<sequence length="764" mass="86392">MRPRSDGIFNPIRSRSGRLSARSRSGKPVGGPHTRANKLPTRSVGSFYRPVYGHLNFPKGPVILYCYNNFLAHLKTVTKVSYLQLWLFWALCRKPIKLETLFLFLAVQCREKRDFPVQTRDCGLSFQKRTVLLKTVQLGSMNGLFGVSLVMSHHRGVHNLPTSPALPSVHLQSAGKEKWIVALSPFLKRSFGFFQQVPLFDGTLEQPSLDGVYLGGIEYDFYQLISTELENFMHQGDLKKVLLFPPVSSRLRYIIHRLTESHTALSSFSVGEGWQRRTVICYTSIRLPTQEEETRPKKCERSYVANKMGKGRAGWRPKNRRPDQALYAPRGRFGGRENMAGDMNRKSLKAEEKREDTEKPVGVLLTCEESEGEKYKLGEGSVETEKKMILEDEAEMKSTLQTTEEKSTESMEQVKDLRPEDEEQKEKTYTENEEDLQTLRSERGEENQPISGNVSATKKSELCEPRSTELQIIAPTEEGQKMGALIPLSDLVSPESASEERFREPGKVLLCEGPEDRMEGSLAECKDVPGPSEANDNDNRGAGSVQGEDKGESNPFAQDKKTDICTRISEEEKSPLCDTYRQGDAQEKGRAEPATNDRSPEEPGILQQILKEIIANVSEKDVQIQPLLNDFSAYAEDQTDHGRFGHVIEVYGFSRELRTEDLLKPFTEYRDRGFQLQWVDQMHALGIFSSPEDAYSASCRSYPGMKFRPLSQGCHQSKMKAHECAEFHSTKERPQTDSSVAKRMVSRALGHTKQDGNHILEDSK</sequence>
<dbReference type="EMBL" id="CM004470">
    <property type="protein sequence ID" value="OCT90045.1"/>
    <property type="molecule type" value="Genomic_DNA"/>
</dbReference>
<feature type="compositionally biased region" description="Basic and acidic residues" evidence="1">
    <location>
        <begin position="547"/>
        <end position="563"/>
    </location>
</feature>
<dbReference type="PANTHER" id="PTHR21678:SF6">
    <property type="entry name" value="R3H AND COILED-COIL DOMAIN-CONTAINING PROTEIN 1"/>
    <property type="match status" value="1"/>
</dbReference>
<gene>
    <name evidence="3" type="ORF">XELAEV_18018660mg</name>
</gene>
<feature type="compositionally biased region" description="Basic and acidic residues" evidence="1">
    <location>
        <begin position="458"/>
        <end position="467"/>
    </location>
</feature>
<evidence type="ECO:0000256" key="1">
    <source>
        <dbReference type="SAM" id="MobiDB-lite"/>
    </source>
</evidence>
<evidence type="ECO:0000313" key="3">
    <source>
        <dbReference type="EMBL" id="OCT90045.1"/>
    </source>
</evidence>
<feature type="region of interest" description="Disordered" evidence="1">
    <location>
        <begin position="513"/>
        <end position="563"/>
    </location>
</feature>
<accession>A0A974DF93</accession>
<name>A0A974DF93_XENLA</name>
<evidence type="ECO:0000259" key="2">
    <source>
        <dbReference type="PROSITE" id="PS51061"/>
    </source>
</evidence>
<feature type="compositionally biased region" description="Basic and acidic residues" evidence="1">
    <location>
        <begin position="514"/>
        <end position="527"/>
    </location>
</feature>
<dbReference type="SMART" id="SM00393">
    <property type="entry name" value="R3H"/>
    <property type="match status" value="1"/>
</dbReference>
<dbReference type="InterPro" id="IPR001374">
    <property type="entry name" value="R3H_dom"/>
</dbReference>